<sequence>MLLSDEEKWKVAIDCDSSYDGQFFYGVKTTGIFCRPSCKSKSPKRDHMVFFDTAEQAQAAGFRPCKRCRPDLLKFEPKRETIEGIKKVIGKFYTDPKQLKEEIEGLGVSKNSMIRLFQDQLGMTPVQYINKLRIEKAKELLLNSQDTVLYIALQCGFGSLSTFYRLFRRLVGMSPTQYVRFFLKRKDKK</sequence>
<organism evidence="13 14">
    <name type="scientific">Gottschalkia purinilytica</name>
    <name type="common">Clostridium purinilyticum</name>
    <dbReference type="NCBI Taxonomy" id="1503"/>
    <lineage>
        <taxon>Bacteria</taxon>
        <taxon>Bacillati</taxon>
        <taxon>Bacillota</taxon>
        <taxon>Tissierellia</taxon>
        <taxon>Tissierellales</taxon>
        <taxon>Gottschalkiaceae</taxon>
        <taxon>Gottschalkia</taxon>
    </lineage>
</organism>
<evidence type="ECO:0000256" key="3">
    <source>
        <dbReference type="ARBA" id="ARBA00022679"/>
    </source>
</evidence>
<dbReference type="PIRSF" id="PIRSF000408">
    <property type="entry name" value="Alkyltransferas_AdaA"/>
    <property type="match status" value="1"/>
</dbReference>
<dbReference type="InterPro" id="IPR009057">
    <property type="entry name" value="Homeodomain-like_sf"/>
</dbReference>
<dbReference type="PANTHER" id="PTHR43280">
    <property type="entry name" value="ARAC-FAMILY TRANSCRIPTIONAL REGULATOR"/>
    <property type="match status" value="1"/>
</dbReference>
<dbReference type="OrthoDB" id="9783680at2"/>
<dbReference type="Proteomes" id="UP000037267">
    <property type="component" value="Unassembled WGS sequence"/>
</dbReference>
<dbReference type="InterPro" id="IPR035451">
    <property type="entry name" value="Ada-like_dom_sf"/>
</dbReference>
<evidence type="ECO:0000256" key="10">
    <source>
        <dbReference type="ARBA" id="ARBA00023163"/>
    </source>
</evidence>
<dbReference type="GO" id="GO:0006307">
    <property type="term" value="P:DNA alkylation repair"/>
    <property type="evidence" value="ECO:0007669"/>
    <property type="project" value="UniProtKB-ARBA"/>
</dbReference>
<dbReference type="InterPro" id="IPR016220">
    <property type="entry name" value="Me-P-triester_DNA_alkyl-Trfase"/>
</dbReference>
<dbReference type="InterPro" id="IPR020449">
    <property type="entry name" value="Tscrpt_reg_AraC-type_HTH"/>
</dbReference>
<dbReference type="SMART" id="SM00342">
    <property type="entry name" value="HTH_ARAC"/>
    <property type="match status" value="1"/>
</dbReference>
<comment type="cofactor">
    <cofactor evidence="1">
        <name>Zn(2+)</name>
        <dbReference type="ChEBI" id="CHEBI:29105"/>
    </cofactor>
</comment>
<dbReference type="SUPFAM" id="SSF57884">
    <property type="entry name" value="Ada DNA repair protein, N-terminal domain (N-Ada 10)"/>
    <property type="match status" value="1"/>
</dbReference>
<keyword evidence="10" id="KW-0804">Transcription</keyword>
<reference evidence="14" key="1">
    <citation type="submission" date="2015-07" db="EMBL/GenBank/DDBJ databases">
        <title>Draft genome sequence of the purine-degrading Gottschalkia purinilyticum DSM 1384 (formerly Clostridium purinilyticum).</title>
        <authorList>
            <person name="Poehlein A."/>
            <person name="Schiel-Bengelsdorf B."/>
            <person name="Bengelsdorf F.R."/>
            <person name="Daniel R."/>
            <person name="Duerre P."/>
        </authorList>
    </citation>
    <scope>NUCLEOTIDE SEQUENCE [LARGE SCALE GENOMIC DNA]</scope>
    <source>
        <strain evidence="14">DSM 1384</strain>
    </source>
</reference>
<dbReference type="GO" id="GO:0032259">
    <property type="term" value="P:methylation"/>
    <property type="evidence" value="ECO:0007669"/>
    <property type="project" value="UniProtKB-KW"/>
</dbReference>
<gene>
    <name evidence="13" type="primary">adaA</name>
    <name evidence="13" type="ORF">CLPU_4c01570</name>
</gene>
<keyword evidence="8" id="KW-0238">DNA-binding</keyword>
<evidence type="ECO:0000256" key="9">
    <source>
        <dbReference type="ARBA" id="ARBA00023159"/>
    </source>
</evidence>
<keyword evidence="2 13" id="KW-0489">Methyltransferase</keyword>
<accession>A0A0L0WCB8</accession>
<dbReference type="Pfam" id="PF12833">
    <property type="entry name" value="HTH_18"/>
    <property type="match status" value="1"/>
</dbReference>
<keyword evidence="14" id="KW-1185">Reference proteome</keyword>
<evidence type="ECO:0000256" key="8">
    <source>
        <dbReference type="ARBA" id="ARBA00023125"/>
    </source>
</evidence>
<keyword evidence="9" id="KW-0010">Activator</keyword>
<dbReference type="PRINTS" id="PR00032">
    <property type="entry name" value="HTHARAC"/>
</dbReference>
<dbReference type="InterPro" id="IPR018062">
    <property type="entry name" value="HTH_AraC-typ_CS"/>
</dbReference>
<dbReference type="GO" id="GO:0008168">
    <property type="term" value="F:methyltransferase activity"/>
    <property type="evidence" value="ECO:0007669"/>
    <property type="project" value="UniProtKB-KW"/>
</dbReference>
<keyword evidence="11" id="KW-0234">DNA repair</keyword>
<evidence type="ECO:0000256" key="5">
    <source>
        <dbReference type="ARBA" id="ARBA00022763"/>
    </source>
</evidence>
<dbReference type="RefSeq" id="WP_050354681.1">
    <property type="nucleotide sequence ID" value="NZ_LGSS01000004.1"/>
</dbReference>
<keyword evidence="3 13" id="KW-0808">Transferase</keyword>
<dbReference type="GO" id="GO:0008270">
    <property type="term" value="F:zinc ion binding"/>
    <property type="evidence" value="ECO:0007669"/>
    <property type="project" value="InterPro"/>
</dbReference>
<dbReference type="Gene3D" id="1.10.10.60">
    <property type="entry name" value="Homeodomain-like"/>
    <property type="match status" value="2"/>
</dbReference>
<proteinExistence type="predicted"/>
<evidence type="ECO:0000256" key="6">
    <source>
        <dbReference type="ARBA" id="ARBA00022833"/>
    </source>
</evidence>
<dbReference type="InterPro" id="IPR004026">
    <property type="entry name" value="Ada_DNA_repair_Zn-bd"/>
</dbReference>
<evidence type="ECO:0000313" key="13">
    <source>
        <dbReference type="EMBL" id="KNF09111.1"/>
    </source>
</evidence>
<keyword evidence="5" id="KW-0227">DNA damage</keyword>
<dbReference type="InterPro" id="IPR018060">
    <property type="entry name" value="HTH_AraC"/>
</dbReference>
<evidence type="ECO:0000256" key="4">
    <source>
        <dbReference type="ARBA" id="ARBA00022723"/>
    </source>
</evidence>
<evidence type="ECO:0000313" key="14">
    <source>
        <dbReference type="Proteomes" id="UP000037267"/>
    </source>
</evidence>
<dbReference type="PROSITE" id="PS01124">
    <property type="entry name" value="HTH_ARAC_FAMILY_2"/>
    <property type="match status" value="1"/>
</dbReference>
<evidence type="ECO:0000256" key="11">
    <source>
        <dbReference type="ARBA" id="ARBA00023204"/>
    </source>
</evidence>
<dbReference type="PATRIC" id="fig|1503.3.peg.2385"/>
<comment type="caution">
    <text evidence="13">The sequence shown here is derived from an EMBL/GenBank/DDBJ whole genome shotgun (WGS) entry which is preliminary data.</text>
</comment>
<dbReference type="Gene3D" id="3.40.10.10">
    <property type="entry name" value="DNA Methylphosphotriester Repair Domain"/>
    <property type="match status" value="1"/>
</dbReference>
<evidence type="ECO:0000256" key="2">
    <source>
        <dbReference type="ARBA" id="ARBA00022603"/>
    </source>
</evidence>
<dbReference type="FunFam" id="3.40.10.10:FF:000001">
    <property type="entry name" value="DNA-3-methyladenine glycosylase 2"/>
    <property type="match status" value="1"/>
</dbReference>
<keyword evidence="6" id="KW-0862">Zinc</keyword>
<dbReference type="GO" id="GO:0043565">
    <property type="term" value="F:sequence-specific DNA binding"/>
    <property type="evidence" value="ECO:0007669"/>
    <property type="project" value="InterPro"/>
</dbReference>
<dbReference type="SUPFAM" id="SSF46689">
    <property type="entry name" value="Homeodomain-like"/>
    <property type="match status" value="1"/>
</dbReference>
<dbReference type="EC" id="2.1.1.n11" evidence="13"/>
<feature type="domain" description="HTH araC/xylS-type" evidence="12">
    <location>
        <begin position="83"/>
        <end position="181"/>
    </location>
</feature>
<dbReference type="EMBL" id="LGSS01000004">
    <property type="protein sequence ID" value="KNF09111.1"/>
    <property type="molecule type" value="Genomic_DNA"/>
</dbReference>
<keyword evidence="4" id="KW-0479">Metal-binding</keyword>
<keyword evidence="7" id="KW-0805">Transcription regulation</keyword>
<dbReference type="PANTHER" id="PTHR43280:SF28">
    <property type="entry name" value="HTH-TYPE TRANSCRIPTIONAL ACTIVATOR RHAS"/>
    <property type="match status" value="1"/>
</dbReference>
<protein>
    <submittedName>
        <fullName evidence="13">Bifunctional transcriptional activator/DNA repair enzyme AdaA</fullName>
        <ecNumber evidence="13">2.1.1.n11</ecNumber>
    </submittedName>
</protein>
<evidence type="ECO:0000256" key="7">
    <source>
        <dbReference type="ARBA" id="ARBA00023015"/>
    </source>
</evidence>
<dbReference type="AlphaFoldDB" id="A0A0L0WCB8"/>
<dbReference type="GO" id="GO:0003700">
    <property type="term" value="F:DNA-binding transcription factor activity"/>
    <property type="evidence" value="ECO:0007669"/>
    <property type="project" value="InterPro"/>
</dbReference>
<evidence type="ECO:0000256" key="1">
    <source>
        <dbReference type="ARBA" id="ARBA00001947"/>
    </source>
</evidence>
<dbReference type="Pfam" id="PF02805">
    <property type="entry name" value="Ada_Zn_binding"/>
    <property type="match status" value="1"/>
</dbReference>
<evidence type="ECO:0000259" key="12">
    <source>
        <dbReference type="PROSITE" id="PS01124"/>
    </source>
</evidence>
<name>A0A0L0WCB8_GOTPU</name>
<dbReference type="PROSITE" id="PS00041">
    <property type="entry name" value="HTH_ARAC_FAMILY_1"/>
    <property type="match status" value="1"/>
</dbReference>
<dbReference type="STRING" id="1503.CLPU_4c01570"/>